<keyword evidence="4" id="KW-0804">Transcription</keyword>
<dbReference type="InterPro" id="IPR007324">
    <property type="entry name" value="Sugar-bd_dom_put"/>
</dbReference>
<dbReference type="OrthoDB" id="186585at2"/>
<dbReference type="AlphaFoldDB" id="A0A4R4NKM8"/>
<comment type="similarity">
    <text evidence="1">Belongs to the SorC transcriptional regulatory family.</text>
</comment>
<evidence type="ECO:0000256" key="4">
    <source>
        <dbReference type="ARBA" id="ARBA00023163"/>
    </source>
</evidence>
<gene>
    <name evidence="6" type="ORF">E1267_10950</name>
</gene>
<dbReference type="EMBL" id="SMJZ01000030">
    <property type="protein sequence ID" value="TDC08270.1"/>
    <property type="molecule type" value="Genomic_DNA"/>
</dbReference>
<evidence type="ECO:0000313" key="6">
    <source>
        <dbReference type="EMBL" id="TDC08270.1"/>
    </source>
</evidence>
<dbReference type="InterPro" id="IPR036388">
    <property type="entry name" value="WH-like_DNA-bd_sf"/>
</dbReference>
<accession>A0A4R4NKM8</accession>
<dbReference type="GO" id="GO:0030246">
    <property type="term" value="F:carbohydrate binding"/>
    <property type="evidence" value="ECO:0007669"/>
    <property type="project" value="InterPro"/>
</dbReference>
<dbReference type="Gene3D" id="3.40.50.1360">
    <property type="match status" value="1"/>
</dbReference>
<evidence type="ECO:0000256" key="1">
    <source>
        <dbReference type="ARBA" id="ARBA00010466"/>
    </source>
</evidence>
<dbReference type="Pfam" id="PF04198">
    <property type="entry name" value="Sugar-bind"/>
    <property type="match status" value="1"/>
</dbReference>
<dbReference type="SUPFAM" id="SSF46689">
    <property type="entry name" value="Homeodomain-like"/>
    <property type="match status" value="1"/>
</dbReference>
<keyword evidence="3" id="KW-0238">DNA-binding</keyword>
<name>A0A4R4NKM8_9ACTN</name>
<dbReference type="GO" id="GO:0003677">
    <property type="term" value="F:DNA binding"/>
    <property type="evidence" value="ECO:0007669"/>
    <property type="project" value="UniProtKB-KW"/>
</dbReference>
<proteinExistence type="inferred from homology"/>
<dbReference type="Gene3D" id="1.10.10.10">
    <property type="entry name" value="Winged helix-like DNA-binding domain superfamily/Winged helix DNA-binding domain"/>
    <property type="match status" value="1"/>
</dbReference>
<dbReference type="RefSeq" id="WP_132332316.1">
    <property type="nucleotide sequence ID" value="NZ_SMJZ01000030.1"/>
</dbReference>
<dbReference type="PANTHER" id="PTHR34294">
    <property type="entry name" value="TRANSCRIPTIONAL REGULATOR-RELATED"/>
    <property type="match status" value="1"/>
</dbReference>
<feature type="domain" description="Sugar-binding" evidence="5">
    <location>
        <begin position="68"/>
        <end position="324"/>
    </location>
</feature>
<dbReference type="Proteomes" id="UP000295157">
    <property type="component" value="Unassembled WGS sequence"/>
</dbReference>
<evidence type="ECO:0000256" key="3">
    <source>
        <dbReference type="ARBA" id="ARBA00023125"/>
    </source>
</evidence>
<evidence type="ECO:0000256" key="2">
    <source>
        <dbReference type="ARBA" id="ARBA00023015"/>
    </source>
</evidence>
<dbReference type="InterPro" id="IPR051054">
    <property type="entry name" value="SorC_transcr_regulators"/>
</dbReference>
<dbReference type="InterPro" id="IPR009057">
    <property type="entry name" value="Homeodomain-like_sf"/>
</dbReference>
<reference evidence="6 7" key="1">
    <citation type="submission" date="2019-02" db="EMBL/GenBank/DDBJ databases">
        <title>Draft genome sequences of novel Actinobacteria.</title>
        <authorList>
            <person name="Sahin N."/>
            <person name="Ay H."/>
            <person name="Saygin H."/>
        </authorList>
    </citation>
    <scope>NUCLEOTIDE SEQUENCE [LARGE SCALE GENOMIC DNA]</scope>
    <source>
        <strain evidence="6 7">KC201</strain>
    </source>
</reference>
<dbReference type="PANTHER" id="PTHR34294:SF1">
    <property type="entry name" value="TRANSCRIPTIONAL REGULATOR LSRR"/>
    <property type="match status" value="1"/>
</dbReference>
<protein>
    <submittedName>
        <fullName evidence="6">Sugar-binding transcriptional regulator</fullName>
    </submittedName>
</protein>
<keyword evidence="7" id="KW-1185">Reference proteome</keyword>
<evidence type="ECO:0000259" key="5">
    <source>
        <dbReference type="Pfam" id="PF04198"/>
    </source>
</evidence>
<keyword evidence="2" id="KW-0805">Transcription regulation</keyword>
<sequence length="327" mass="35792">MSVEGERPAVDHRVEDALWAARKYYLHGVTMDTIARELGASRSTVSRLLAYARDVGLVEIRVMPPRTRSTRSEAELAGRYAVHAHVVPVPTTASTVERLERCAVYTARLLTSVFDSDMIIGLSWGTMVNAISRCLVPKETTNCQIVQLNGLGNARTTGMHYAGSMLSAFGSAFGAYVQQFPVPLFFDSPRAKELLLRERSVRWVVELQQSADAALFSVGTVTDGMPSSPYLSGYFLDEGDFASLAEDGAVGDIATSFYRLDGTHDGVRFNARTSGPDLDQFRQIKHRICAVSGDHKVDALHAALTGGYVTELVIDEITAHVLLERHP</sequence>
<comment type="caution">
    <text evidence="6">The sequence shown here is derived from an EMBL/GenBank/DDBJ whole genome shotgun (WGS) entry which is preliminary data.</text>
</comment>
<evidence type="ECO:0000313" key="7">
    <source>
        <dbReference type="Proteomes" id="UP000295157"/>
    </source>
</evidence>
<organism evidence="6 7">
    <name type="scientific">Nonomuraea longispora</name>
    <dbReference type="NCBI Taxonomy" id="1848320"/>
    <lineage>
        <taxon>Bacteria</taxon>
        <taxon>Bacillati</taxon>
        <taxon>Actinomycetota</taxon>
        <taxon>Actinomycetes</taxon>
        <taxon>Streptosporangiales</taxon>
        <taxon>Streptosporangiaceae</taxon>
        <taxon>Nonomuraea</taxon>
    </lineage>
</organism>
<dbReference type="SUPFAM" id="SSF100950">
    <property type="entry name" value="NagB/RpiA/CoA transferase-like"/>
    <property type="match status" value="1"/>
</dbReference>
<dbReference type="InterPro" id="IPR037171">
    <property type="entry name" value="NagB/RpiA_transferase-like"/>
</dbReference>